<evidence type="ECO:0000313" key="1">
    <source>
        <dbReference type="EMBL" id="CEI61907.1"/>
    </source>
</evidence>
<dbReference type="AlphaFoldDB" id="A0A2L2TC32"/>
<accession>A0A2L2TC32</accession>
<dbReference type="EMBL" id="LN649230">
    <property type="protein sequence ID" value="CEI61907.1"/>
    <property type="molecule type" value="Genomic_DNA"/>
</dbReference>
<sequence>MTSPTPLKDILDQSQVEPMVSVADLEKTLKECGFTADLESWAIATSAGAAHYAVGISNNPFKPVAQGQIIVKVYCEKTPKLVPVPKWKTSSNSLRWQYQPSTVPSQTVNVVIRADDTTKLEMLVGACLKPGIRIPFSDKPKIGRVTLGLVFRHNKDLWAITVAHSFETEGVEVTHESKDYFVLECKLGANGSQCEPCSENRCVEGCTLEKAQVMAQGRGQIYRAINRLVFDLAIVNISTPLSSPVKPLDVTEFIELFKKIGGDDPVYNKTLLDMAKRSKSAIDNFRGVSQRYASSSFLQKVAADPDHNSLLMFKKGMNTNWTWGLLAEANEKEFSVVSLVPTGKTPTISELGDCGSTWFIFDLEYKTAVPVGYHQGRDSAQLDIGDDSFDLAYGQPYHTAFSQTSTVSGLETISQISGFETDDININFSLCFTPIAQSRS</sequence>
<name>A0A2L2TC32_9HYPO</name>
<dbReference type="Proteomes" id="UP000245910">
    <property type="component" value="Chromosome II"/>
</dbReference>
<keyword evidence="2" id="KW-1185">Reference proteome</keyword>
<evidence type="ECO:0000313" key="2">
    <source>
        <dbReference type="Proteomes" id="UP000245910"/>
    </source>
</evidence>
<protein>
    <submittedName>
        <fullName evidence="1">Uncharacterized protein</fullName>
    </submittedName>
</protein>
<reference evidence="2" key="1">
    <citation type="submission" date="2014-10" db="EMBL/GenBank/DDBJ databases">
        <authorList>
            <person name="King R."/>
        </authorList>
    </citation>
    <scope>NUCLEOTIDE SEQUENCE [LARGE SCALE GENOMIC DNA]</scope>
    <source>
        <strain evidence="2">A3/5</strain>
    </source>
</reference>
<organism evidence="1 2">
    <name type="scientific">Fusarium venenatum</name>
    <dbReference type="NCBI Taxonomy" id="56646"/>
    <lineage>
        <taxon>Eukaryota</taxon>
        <taxon>Fungi</taxon>
        <taxon>Dikarya</taxon>
        <taxon>Ascomycota</taxon>
        <taxon>Pezizomycotina</taxon>
        <taxon>Sordariomycetes</taxon>
        <taxon>Hypocreomycetidae</taxon>
        <taxon>Hypocreales</taxon>
        <taxon>Nectriaceae</taxon>
        <taxon>Fusarium</taxon>
    </lineage>
</organism>
<proteinExistence type="predicted"/>